<dbReference type="PANTHER" id="PTHR12159:SF9">
    <property type="entry name" value="G_T MISMATCH-SPECIFIC THYMINE DNA GLYCOSYLASE"/>
    <property type="match status" value="1"/>
</dbReference>
<dbReference type="GO" id="GO:0006285">
    <property type="term" value="P:base-excision repair, AP site formation"/>
    <property type="evidence" value="ECO:0007669"/>
    <property type="project" value="InterPro"/>
</dbReference>
<dbReference type="OrthoDB" id="565731at2759"/>
<evidence type="ECO:0000256" key="3">
    <source>
        <dbReference type="ARBA" id="ARBA00023204"/>
    </source>
</evidence>
<dbReference type="AlphaFoldDB" id="A0A1U7LIL6"/>
<proteinExistence type="predicted"/>
<feature type="compositionally biased region" description="Low complexity" evidence="4">
    <location>
        <begin position="10"/>
        <end position="21"/>
    </location>
</feature>
<dbReference type="STRING" id="1198029.A0A1U7LIL6"/>
<feature type="region of interest" description="Disordered" evidence="4">
    <location>
        <begin position="9"/>
        <end position="46"/>
    </location>
</feature>
<dbReference type="PANTHER" id="PTHR12159">
    <property type="entry name" value="G/T AND G/U MISMATCH-SPECIFIC DNA GLYCOSYLASE"/>
    <property type="match status" value="1"/>
</dbReference>
<dbReference type="InterPro" id="IPR036895">
    <property type="entry name" value="Uracil-DNA_glycosylase-like_sf"/>
</dbReference>
<feature type="domain" description="Uracil-DNA glycosylase-like" evidence="5">
    <location>
        <begin position="63"/>
        <end position="224"/>
    </location>
</feature>
<dbReference type="Gene3D" id="3.40.470.10">
    <property type="entry name" value="Uracil-DNA glycosylase-like domain"/>
    <property type="match status" value="1"/>
</dbReference>
<dbReference type="CDD" id="cd10028">
    <property type="entry name" value="UDG-F2_TDG_MUG"/>
    <property type="match status" value="1"/>
</dbReference>
<dbReference type="Proteomes" id="UP000186594">
    <property type="component" value="Unassembled WGS sequence"/>
</dbReference>
<comment type="caution">
    <text evidence="6">The sequence shown here is derived from an EMBL/GenBank/DDBJ whole genome shotgun (WGS) entry which is preliminary data.</text>
</comment>
<evidence type="ECO:0000259" key="5">
    <source>
        <dbReference type="Pfam" id="PF03167"/>
    </source>
</evidence>
<keyword evidence="1" id="KW-0227">DNA damage</keyword>
<dbReference type="SUPFAM" id="SSF52141">
    <property type="entry name" value="Uracil-DNA glycosylase-like"/>
    <property type="match status" value="1"/>
</dbReference>
<evidence type="ECO:0000313" key="6">
    <source>
        <dbReference type="EMBL" id="OLL22371.1"/>
    </source>
</evidence>
<sequence length="240" mass="27105">MLDLDAFKYTSNSHRSTRSTSQIRLNRNSTPKSSSPYAKSPRKSPRNYAAPQVYAHLPQSVPDIIAPNLHLLIIGLNPGVATAKAGHVFSGPNNHFWPLLYESGITPVQLHPSEDRRLLDYGCGVTNIIDRPTTEASELSKTELVEAVPRLFQKIKLYQPKSICVLGKSIWDAIEKHESGRYPGKDFRYGWQRDIDRVGVFVIMSTSGRVACYKKQDKLNLFLEMAAWLNKERQKEQGPI</sequence>
<dbReference type="GO" id="GO:0004844">
    <property type="term" value="F:uracil DNA N-glycosylase activity"/>
    <property type="evidence" value="ECO:0007669"/>
    <property type="project" value="TreeGrafter"/>
</dbReference>
<dbReference type="InterPro" id="IPR005122">
    <property type="entry name" value="Uracil-DNA_glycosylase-like"/>
</dbReference>
<dbReference type="OMA" id="FWPVLHL"/>
<evidence type="ECO:0000256" key="2">
    <source>
        <dbReference type="ARBA" id="ARBA00022801"/>
    </source>
</evidence>
<evidence type="ECO:0000256" key="1">
    <source>
        <dbReference type="ARBA" id="ARBA00022763"/>
    </source>
</evidence>
<keyword evidence="7" id="KW-1185">Reference proteome</keyword>
<dbReference type="EMBL" id="LXFE01003415">
    <property type="protein sequence ID" value="OLL22371.1"/>
    <property type="molecule type" value="Genomic_DNA"/>
</dbReference>
<feature type="compositionally biased region" description="Polar residues" evidence="4">
    <location>
        <begin position="22"/>
        <end position="37"/>
    </location>
</feature>
<evidence type="ECO:0000256" key="4">
    <source>
        <dbReference type="SAM" id="MobiDB-lite"/>
    </source>
</evidence>
<reference evidence="6 7" key="1">
    <citation type="submission" date="2016-04" db="EMBL/GenBank/DDBJ databases">
        <title>Evolutionary innovation and constraint leading to complex multicellularity in the Ascomycota.</title>
        <authorList>
            <person name="Cisse O."/>
            <person name="Nguyen A."/>
            <person name="Hewitt D.A."/>
            <person name="Jedd G."/>
            <person name="Stajich J.E."/>
        </authorList>
    </citation>
    <scope>NUCLEOTIDE SEQUENCE [LARGE SCALE GENOMIC DNA]</scope>
    <source>
        <strain evidence="6 7">DAH-3</strain>
    </source>
</reference>
<accession>A0A1U7LIL6</accession>
<protein>
    <submittedName>
        <fullName evidence="6">G/U mismatch-specific uracil DNA glycosylase</fullName>
    </submittedName>
</protein>
<dbReference type="InterPro" id="IPR015637">
    <property type="entry name" value="MUG/TDG"/>
</dbReference>
<evidence type="ECO:0000313" key="7">
    <source>
        <dbReference type="Proteomes" id="UP000186594"/>
    </source>
</evidence>
<gene>
    <name evidence="6" type="ORF">NEOLI_002417</name>
</gene>
<keyword evidence="2" id="KW-0378">Hydrolase</keyword>
<dbReference type="GO" id="GO:0008263">
    <property type="term" value="F:pyrimidine-specific mismatch base pair DNA N-glycosylase activity"/>
    <property type="evidence" value="ECO:0007669"/>
    <property type="project" value="TreeGrafter"/>
</dbReference>
<dbReference type="Pfam" id="PF03167">
    <property type="entry name" value="UDG"/>
    <property type="match status" value="1"/>
</dbReference>
<organism evidence="6 7">
    <name type="scientific">Neolecta irregularis (strain DAH-3)</name>
    <dbReference type="NCBI Taxonomy" id="1198029"/>
    <lineage>
        <taxon>Eukaryota</taxon>
        <taxon>Fungi</taxon>
        <taxon>Dikarya</taxon>
        <taxon>Ascomycota</taxon>
        <taxon>Taphrinomycotina</taxon>
        <taxon>Neolectales</taxon>
        <taxon>Neolectaceae</taxon>
        <taxon>Neolecta</taxon>
    </lineage>
</organism>
<keyword evidence="3" id="KW-0234">DNA repair</keyword>
<name>A0A1U7LIL6_NEOID</name>